<dbReference type="Proteomes" id="UP001201163">
    <property type="component" value="Unassembled WGS sequence"/>
</dbReference>
<reference evidence="4" key="1">
    <citation type="submission" date="2022-01" db="EMBL/GenBank/DDBJ databases">
        <title>Comparative genomics reveals a dynamic genome evolution in the ectomycorrhizal milk-cap (Lactarius) mushrooms.</title>
        <authorList>
            <consortium name="DOE Joint Genome Institute"/>
            <person name="Lebreton A."/>
            <person name="Tang N."/>
            <person name="Kuo A."/>
            <person name="LaButti K."/>
            <person name="Drula E."/>
            <person name="Barry K."/>
            <person name="Clum A."/>
            <person name="Lipzen A."/>
            <person name="Mousain D."/>
            <person name="Ng V."/>
            <person name="Wang R."/>
            <person name="Wang X."/>
            <person name="Dai Y."/>
            <person name="Henrissat B."/>
            <person name="Grigoriev I.V."/>
            <person name="Guerin-Laguette A."/>
            <person name="Yu F."/>
            <person name="Martin F.M."/>
        </authorList>
    </citation>
    <scope>NUCLEOTIDE SEQUENCE</scope>
    <source>
        <strain evidence="4">QP</strain>
    </source>
</reference>
<proteinExistence type="predicted"/>
<evidence type="ECO:0000256" key="2">
    <source>
        <dbReference type="ARBA" id="ARBA00022737"/>
    </source>
</evidence>
<feature type="compositionally biased region" description="Low complexity" evidence="3">
    <location>
        <begin position="13"/>
        <end position="43"/>
    </location>
</feature>
<evidence type="ECO:0000313" key="5">
    <source>
        <dbReference type="EMBL" id="KAH8981251.1"/>
    </source>
</evidence>
<accession>A0AAD4L459</accession>
<dbReference type="AlphaFoldDB" id="A0AAD4L459"/>
<organism evidence="4 6">
    <name type="scientific">Lactarius akahatsu</name>
    <dbReference type="NCBI Taxonomy" id="416441"/>
    <lineage>
        <taxon>Eukaryota</taxon>
        <taxon>Fungi</taxon>
        <taxon>Dikarya</taxon>
        <taxon>Basidiomycota</taxon>
        <taxon>Agaricomycotina</taxon>
        <taxon>Agaricomycetes</taxon>
        <taxon>Russulales</taxon>
        <taxon>Russulaceae</taxon>
        <taxon>Lactarius</taxon>
    </lineage>
</organism>
<feature type="region of interest" description="Disordered" evidence="3">
    <location>
        <begin position="324"/>
        <end position="346"/>
    </location>
</feature>
<dbReference type="InterPro" id="IPR032675">
    <property type="entry name" value="LRR_dom_sf"/>
</dbReference>
<protein>
    <submittedName>
        <fullName evidence="4">Uncharacterized protein</fullName>
    </submittedName>
</protein>
<feature type="compositionally biased region" description="Basic and acidic residues" evidence="3">
    <location>
        <begin position="1"/>
        <end position="10"/>
    </location>
</feature>
<dbReference type="InterPro" id="IPR050216">
    <property type="entry name" value="LRR_domain-containing"/>
</dbReference>
<dbReference type="Pfam" id="PF13855">
    <property type="entry name" value="LRR_8"/>
    <property type="match status" value="1"/>
</dbReference>
<gene>
    <name evidence="5" type="ORF">EDB92DRAFT_1898221</name>
    <name evidence="4" type="ORF">EDB92DRAFT_1922499</name>
</gene>
<dbReference type="EMBL" id="JAKELL010000401">
    <property type="protein sequence ID" value="KAH8976949.1"/>
    <property type="molecule type" value="Genomic_DNA"/>
</dbReference>
<sequence length="518" mass="56072">MSFISPEDRAYMSPSSSPGGSPSTSSVVDSSPLSSPSLLPLDLNRPTTPPGISHPFAGSTHATKHPSNELRYPNSSYAPASWAYRPNISSSADHSKVLEDMFHEEENFSQSEFGPEPPDEATLWEEKITRAVDMGEAEFTWKDAELTSIPPSIMELNSLGVVAEPTQRPFKRVQTAPAVFSSPHRSLFAHSVAPGRTRSQGLMIFLANNGIKTLPPEFFRLSNLTVLSLRNNSLESVPPEIAQLHALRDLDVVNNNLRFLPAEMTAMTFTNLKVHTNPWHPDPANPAAHDELRTADPMMHVHFRVPPLREVILRYLLTPSSANQQRPLAPHLTTTSTSTTARTRHQPTTLEDRFLLPLQDGALSPADAALFARVAPAAVSAPRRHGFSRSTTTGAGAGMFSSAHITAERRERGSRALDAAGAAQEQKSFGRCPSPRHCGVAPAPAATSHAGLAAAMAWARLGPPFVLPAEERYTWVTEIAGVRVGETTGGVPLLWRGCGRGCLDFLDGAAPASEREKH</sequence>
<comment type="caution">
    <text evidence="4">The sequence shown here is derived from an EMBL/GenBank/DDBJ whole genome shotgun (WGS) entry which is preliminary data.</text>
</comment>
<dbReference type="PANTHER" id="PTHR48051:SF1">
    <property type="entry name" value="RAS SUPPRESSOR PROTEIN 1"/>
    <property type="match status" value="1"/>
</dbReference>
<feature type="compositionally biased region" description="Low complexity" evidence="3">
    <location>
        <begin position="327"/>
        <end position="341"/>
    </location>
</feature>
<dbReference type="SUPFAM" id="SSF52058">
    <property type="entry name" value="L domain-like"/>
    <property type="match status" value="1"/>
</dbReference>
<dbReference type="PANTHER" id="PTHR48051">
    <property type="match status" value="1"/>
</dbReference>
<dbReference type="GO" id="GO:0005737">
    <property type="term" value="C:cytoplasm"/>
    <property type="evidence" value="ECO:0007669"/>
    <property type="project" value="TreeGrafter"/>
</dbReference>
<dbReference type="SMART" id="SM00369">
    <property type="entry name" value="LRR_TYP"/>
    <property type="match status" value="2"/>
</dbReference>
<feature type="region of interest" description="Disordered" evidence="3">
    <location>
        <begin position="1"/>
        <end position="72"/>
    </location>
</feature>
<keyword evidence="2" id="KW-0677">Repeat</keyword>
<dbReference type="InterPro" id="IPR001611">
    <property type="entry name" value="Leu-rich_rpt"/>
</dbReference>
<evidence type="ECO:0000313" key="6">
    <source>
        <dbReference type="Proteomes" id="UP001201163"/>
    </source>
</evidence>
<dbReference type="Gene3D" id="3.80.10.10">
    <property type="entry name" value="Ribonuclease Inhibitor"/>
    <property type="match status" value="1"/>
</dbReference>
<keyword evidence="1" id="KW-0433">Leucine-rich repeat</keyword>
<evidence type="ECO:0000256" key="3">
    <source>
        <dbReference type="SAM" id="MobiDB-lite"/>
    </source>
</evidence>
<dbReference type="EMBL" id="JAKELL010000119">
    <property type="protein sequence ID" value="KAH8981251.1"/>
    <property type="molecule type" value="Genomic_DNA"/>
</dbReference>
<evidence type="ECO:0000313" key="4">
    <source>
        <dbReference type="EMBL" id="KAH8976949.1"/>
    </source>
</evidence>
<evidence type="ECO:0000256" key="1">
    <source>
        <dbReference type="ARBA" id="ARBA00022614"/>
    </source>
</evidence>
<dbReference type="InterPro" id="IPR003591">
    <property type="entry name" value="Leu-rich_rpt_typical-subtyp"/>
</dbReference>
<name>A0AAD4L459_9AGAM</name>
<keyword evidence="6" id="KW-1185">Reference proteome</keyword>
<dbReference type="PROSITE" id="PS51450">
    <property type="entry name" value="LRR"/>
    <property type="match status" value="1"/>
</dbReference>